<dbReference type="AlphaFoldDB" id="A0A9D2MPK5"/>
<comment type="catalytic activity">
    <reaction evidence="3">
        <text>dTTP + H2O = dTMP + diphosphate + H(+)</text>
        <dbReference type="Rhea" id="RHEA:28534"/>
        <dbReference type="ChEBI" id="CHEBI:15377"/>
        <dbReference type="ChEBI" id="CHEBI:15378"/>
        <dbReference type="ChEBI" id="CHEBI:33019"/>
        <dbReference type="ChEBI" id="CHEBI:37568"/>
        <dbReference type="ChEBI" id="CHEBI:63528"/>
        <dbReference type="EC" id="3.6.1.9"/>
    </reaction>
</comment>
<dbReference type="GO" id="GO:0005737">
    <property type="term" value="C:cytoplasm"/>
    <property type="evidence" value="ECO:0007669"/>
    <property type="project" value="UniProtKB-SubCell"/>
</dbReference>
<dbReference type="EC" id="3.6.1.9" evidence="3"/>
<dbReference type="HAMAP" id="MF_00528">
    <property type="entry name" value="Maf"/>
    <property type="match status" value="1"/>
</dbReference>
<reference evidence="4" key="1">
    <citation type="journal article" date="2021" name="PeerJ">
        <title>Extensive microbial diversity within the chicken gut microbiome revealed by metagenomics and culture.</title>
        <authorList>
            <person name="Gilroy R."/>
            <person name="Ravi A."/>
            <person name="Getino M."/>
            <person name="Pursley I."/>
            <person name="Horton D.L."/>
            <person name="Alikhan N.F."/>
            <person name="Baker D."/>
            <person name="Gharbi K."/>
            <person name="Hall N."/>
            <person name="Watson M."/>
            <person name="Adriaenssens E.M."/>
            <person name="Foster-Nyarko E."/>
            <person name="Jarju S."/>
            <person name="Secka A."/>
            <person name="Antonio M."/>
            <person name="Oren A."/>
            <person name="Chaudhuri R.R."/>
            <person name="La Ragione R."/>
            <person name="Hildebrand F."/>
            <person name="Pallen M.J."/>
        </authorList>
    </citation>
    <scope>NUCLEOTIDE SEQUENCE</scope>
    <source>
        <strain evidence="4">USAMLcec3-2134</strain>
    </source>
</reference>
<comment type="subcellular location">
    <subcellularLocation>
        <location evidence="3">Cytoplasm</location>
    </subcellularLocation>
</comment>
<evidence type="ECO:0000256" key="3">
    <source>
        <dbReference type="HAMAP-Rule" id="MF_00528"/>
    </source>
</evidence>
<name>A0A9D2MPK5_9FIRM</name>
<evidence type="ECO:0000313" key="4">
    <source>
        <dbReference type="EMBL" id="HJB89892.1"/>
    </source>
</evidence>
<comment type="caution">
    <text evidence="3">Lacks conserved residue(s) required for the propagation of feature annotation.</text>
</comment>
<feature type="site" description="Important for substrate specificity" evidence="3">
    <location>
        <position position="18"/>
    </location>
</feature>
<evidence type="ECO:0000256" key="2">
    <source>
        <dbReference type="ARBA" id="ARBA00022801"/>
    </source>
</evidence>
<dbReference type="CDD" id="cd00555">
    <property type="entry name" value="Maf"/>
    <property type="match status" value="1"/>
</dbReference>
<dbReference type="Pfam" id="PF02545">
    <property type="entry name" value="Maf"/>
    <property type="match status" value="1"/>
</dbReference>
<proteinExistence type="inferred from homology"/>
<keyword evidence="3" id="KW-0963">Cytoplasm</keyword>
<comment type="similarity">
    <text evidence="3">Belongs to the Maf family. YhdE subfamily.</text>
</comment>
<reference evidence="4" key="2">
    <citation type="submission" date="2021-04" db="EMBL/GenBank/DDBJ databases">
        <authorList>
            <person name="Gilroy R."/>
        </authorList>
    </citation>
    <scope>NUCLEOTIDE SEQUENCE</scope>
    <source>
        <strain evidence="4">USAMLcec3-2134</strain>
    </source>
</reference>
<comment type="cofactor">
    <cofactor evidence="1 3">
        <name>a divalent metal cation</name>
        <dbReference type="ChEBI" id="CHEBI:60240"/>
    </cofactor>
</comment>
<evidence type="ECO:0000313" key="5">
    <source>
        <dbReference type="Proteomes" id="UP000886883"/>
    </source>
</evidence>
<protein>
    <recommendedName>
        <fullName evidence="3">dTTP/UTP pyrophosphatase</fullName>
        <shortName evidence="3">dTTPase/UTPase</shortName>
        <ecNumber evidence="3">3.6.1.9</ecNumber>
    </recommendedName>
    <alternativeName>
        <fullName evidence="3">Nucleoside triphosphate pyrophosphatase</fullName>
    </alternativeName>
    <alternativeName>
        <fullName evidence="3">Nucleotide pyrophosphatase</fullName>
        <shortName evidence="3">Nucleotide PPase</shortName>
    </alternativeName>
</protein>
<evidence type="ECO:0000256" key="1">
    <source>
        <dbReference type="ARBA" id="ARBA00001968"/>
    </source>
</evidence>
<keyword evidence="3" id="KW-0546">Nucleotide metabolism</keyword>
<dbReference type="GO" id="GO:0047429">
    <property type="term" value="F:nucleoside triphosphate diphosphatase activity"/>
    <property type="evidence" value="ECO:0007669"/>
    <property type="project" value="UniProtKB-EC"/>
</dbReference>
<keyword evidence="2 3" id="KW-0378">Hydrolase</keyword>
<feature type="site" description="Important for substrate specificity" evidence="3">
    <location>
        <position position="170"/>
    </location>
</feature>
<dbReference type="Gene3D" id="3.90.950.10">
    <property type="match status" value="1"/>
</dbReference>
<dbReference type="InterPro" id="IPR003697">
    <property type="entry name" value="Maf-like"/>
</dbReference>
<feature type="site" description="Important for substrate specificity" evidence="3">
    <location>
        <position position="79"/>
    </location>
</feature>
<dbReference type="PANTHER" id="PTHR43213:SF5">
    <property type="entry name" value="BIFUNCTIONAL DTTP_UTP PYROPHOSPHATASE_METHYLTRANSFERASE PROTEIN-RELATED"/>
    <property type="match status" value="1"/>
</dbReference>
<dbReference type="InterPro" id="IPR029001">
    <property type="entry name" value="ITPase-like_fam"/>
</dbReference>
<dbReference type="SUPFAM" id="SSF52972">
    <property type="entry name" value="ITPase-like"/>
    <property type="match status" value="1"/>
</dbReference>
<dbReference type="PIRSF" id="PIRSF006305">
    <property type="entry name" value="Maf"/>
    <property type="match status" value="1"/>
</dbReference>
<dbReference type="EMBL" id="DWXE01000001">
    <property type="protein sequence ID" value="HJB89892.1"/>
    <property type="molecule type" value="Genomic_DNA"/>
</dbReference>
<dbReference type="PANTHER" id="PTHR43213">
    <property type="entry name" value="BIFUNCTIONAL DTTP/UTP PYROPHOSPHATASE/METHYLTRANSFERASE PROTEIN-RELATED"/>
    <property type="match status" value="1"/>
</dbReference>
<dbReference type="Proteomes" id="UP000886883">
    <property type="component" value="Unassembled WGS sequence"/>
</dbReference>
<organism evidence="4 5">
    <name type="scientific">Candidatus Eisenbergiella merdigallinarum</name>
    <dbReference type="NCBI Taxonomy" id="2838552"/>
    <lineage>
        <taxon>Bacteria</taxon>
        <taxon>Bacillati</taxon>
        <taxon>Bacillota</taxon>
        <taxon>Clostridia</taxon>
        <taxon>Lachnospirales</taxon>
        <taxon>Lachnospiraceae</taxon>
        <taxon>Eisenbergiella</taxon>
    </lineage>
</organism>
<dbReference type="GO" id="GO:0009117">
    <property type="term" value="P:nucleotide metabolic process"/>
    <property type="evidence" value="ECO:0007669"/>
    <property type="project" value="UniProtKB-KW"/>
</dbReference>
<sequence length="225" mass="24539">MSGGGRPFKVVLASASPRRRELLSRIGLTFEVEKSEGEERPRSSLPDEIVRELSAQKAEEVFGKREKEEGPLLVIGADTLVFLDGRPLGKPKDPEDACSMLSRLQGRKHQVWTGVTALWKGDGREGCGETGRLSFAECTEVEFYPMAEAEISAYVRTGEPADKAGAYAIQGRCAAYIKGIAGDYNNVVGLPVSRLYQELRERKLPLPFADAVPEGDDGAPEGRRA</sequence>
<comment type="caution">
    <text evidence="4">The sequence shown here is derived from an EMBL/GenBank/DDBJ whole genome shotgun (WGS) entry which is preliminary data.</text>
</comment>
<accession>A0A9D2MPK5</accession>
<feature type="active site" description="Proton acceptor" evidence="3">
    <location>
        <position position="78"/>
    </location>
</feature>
<comment type="function">
    <text evidence="3">Nucleoside triphosphate pyrophosphatase that hydrolyzes dTTP and UTP. May have a dual role in cell division arrest and in preventing the incorporation of modified nucleotides into cellular nucleic acids.</text>
</comment>
<dbReference type="NCBIfam" id="TIGR00172">
    <property type="entry name" value="maf"/>
    <property type="match status" value="1"/>
</dbReference>
<gene>
    <name evidence="4" type="primary">maf</name>
    <name evidence="4" type="ORF">H9763_00295</name>
</gene>
<comment type="catalytic activity">
    <reaction evidence="3">
        <text>UTP + H2O = UMP + diphosphate + H(+)</text>
        <dbReference type="Rhea" id="RHEA:29395"/>
        <dbReference type="ChEBI" id="CHEBI:15377"/>
        <dbReference type="ChEBI" id="CHEBI:15378"/>
        <dbReference type="ChEBI" id="CHEBI:33019"/>
        <dbReference type="ChEBI" id="CHEBI:46398"/>
        <dbReference type="ChEBI" id="CHEBI:57865"/>
        <dbReference type="EC" id="3.6.1.9"/>
    </reaction>
</comment>